<evidence type="ECO:0000256" key="1">
    <source>
        <dbReference type="SAM" id="MobiDB-lite"/>
    </source>
</evidence>
<protein>
    <submittedName>
        <fullName evidence="2">Uncharacterized protein</fullName>
    </submittedName>
</protein>
<proteinExistence type="predicted"/>
<reference evidence="2 3" key="1">
    <citation type="submission" date="2023-07" db="EMBL/GenBank/DDBJ databases">
        <authorList>
            <person name="Girao M."/>
            <person name="Carvalho M.F."/>
        </authorList>
    </citation>
    <scope>NUCLEOTIDE SEQUENCE [LARGE SCALE GENOMIC DNA]</scope>
    <source>
        <strain evidence="2 3">66/93</strain>
    </source>
</reference>
<gene>
    <name evidence="2" type="ORF">Q8A49_08145</name>
</gene>
<organism evidence="2 3">
    <name type="scientific">Nocardiopsis tropica</name>
    <dbReference type="NCBI Taxonomy" id="109330"/>
    <lineage>
        <taxon>Bacteria</taxon>
        <taxon>Bacillati</taxon>
        <taxon>Actinomycetota</taxon>
        <taxon>Actinomycetes</taxon>
        <taxon>Streptosporangiales</taxon>
        <taxon>Nocardiopsidaceae</taxon>
        <taxon>Nocardiopsis</taxon>
    </lineage>
</organism>
<evidence type="ECO:0000313" key="3">
    <source>
        <dbReference type="Proteomes" id="UP001348641"/>
    </source>
</evidence>
<name>A0ABU7KMH6_9ACTN</name>
<comment type="caution">
    <text evidence="2">The sequence shown here is derived from an EMBL/GenBank/DDBJ whole genome shotgun (WGS) entry which is preliminary data.</text>
</comment>
<dbReference type="EMBL" id="JAUUCC010000015">
    <property type="protein sequence ID" value="MEE2050466.1"/>
    <property type="molecule type" value="Genomic_DNA"/>
</dbReference>
<dbReference type="RefSeq" id="WP_330157685.1">
    <property type="nucleotide sequence ID" value="NZ_BAAAJA010000046.1"/>
</dbReference>
<evidence type="ECO:0000313" key="2">
    <source>
        <dbReference type="EMBL" id="MEE2050466.1"/>
    </source>
</evidence>
<accession>A0ABU7KMH6</accession>
<sequence length="41" mass="4554">MDIGWQNARPNATGRPPDSATLPTALGSHHVRDFCYSTRQK</sequence>
<dbReference type="Proteomes" id="UP001348641">
    <property type="component" value="Unassembled WGS sequence"/>
</dbReference>
<feature type="region of interest" description="Disordered" evidence="1">
    <location>
        <begin position="1"/>
        <end position="25"/>
    </location>
</feature>